<evidence type="ECO:0000313" key="4">
    <source>
        <dbReference type="Proteomes" id="UP000288716"/>
    </source>
</evidence>
<organism evidence="3 4">
    <name type="scientific">Leptotrombidium deliense</name>
    <dbReference type="NCBI Taxonomy" id="299467"/>
    <lineage>
        <taxon>Eukaryota</taxon>
        <taxon>Metazoa</taxon>
        <taxon>Ecdysozoa</taxon>
        <taxon>Arthropoda</taxon>
        <taxon>Chelicerata</taxon>
        <taxon>Arachnida</taxon>
        <taxon>Acari</taxon>
        <taxon>Acariformes</taxon>
        <taxon>Trombidiformes</taxon>
        <taxon>Prostigmata</taxon>
        <taxon>Anystina</taxon>
        <taxon>Parasitengona</taxon>
        <taxon>Trombiculoidea</taxon>
        <taxon>Trombiculidae</taxon>
        <taxon>Leptotrombidium</taxon>
    </lineage>
</organism>
<feature type="domain" description="Reverse transcriptase/retrotransposon-derived protein RNase H-like" evidence="2">
    <location>
        <begin position="61"/>
        <end position="144"/>
    </location>
</feature>
<dbReference type="SUPFAM" id="SSF56672">
    <property type="entry name" value="DNA/RNA polymerases"/>
    <property type="match status" value="1"/>
</dbReference>
<feature type="non-terminal residue" evidence="3">
    <location>
        <position position="1"/>
    </location>
</feature>
<dbReference type="Pfam" id="PF17919">
    <property type="entry name" value="RT_RNaseH_2"/>
    <property type="match status" value="1"/>
</dbReference>
<evidence type="ECO:0000259" key="2">
    <source>
        <dbReference type="Pfam" id="PF17919"/>
    </source>
</evidence>
<dbReference type="InterPro" id="IPR043128">
    <property type="entry name" value="Rev_trsase/Diguanyl_cyclase"/>
</dbReference>
<dbReference type="Proteomes" id="UP000288716">
    <property type="component" value="Unassembled WGS sequence"/>
</dbReference>
<proteinExistence type="predicted"/>
<dbReference type="PANTHER" id="PTHR33064:SF37">
    <property type="entry name" value="RIBONUCLEASE H"/>
    <property type="match status" value="1"/>
</dbReference>
<dbReference type="Gene3D" id="3.30.70.270">
    <property type="match status" value="1"/>
</dbReference>
<name>A0A443Q8J3_9ACAR</name>
<comment type="caution">
    <text evidence="3">The sequence shown here is derived from an EMBL/GenBank/DDBJ whole genome shotgun (WGS) entry which is preliminary data.</text>
</comment>
<protein>
    <recommendedName>
        <fullName evidence="1">RNA-directed DNA polymerase</fullName>
        <ecNumber evidence="1">2.7.7.49</ecNumber>
    </recommendedName>
</protein>
<reference evidence="3 4" key="1">
    <citation type="journal article" date="2018" name="Gigascience">
        <title>Genomes of trombidid mites reveal novel predicted allergens and laterally-transferred genes associated with secondary metabolism.</title>
        <authorList>
            <person name="Dong X."/>
            <person name="Chaisiri K."/>
            <person name="Xia D."/>
            <person name="Armstrong S.D."/>
            <person name="Fang Y."/>
            <person name="Donnelly M.J."/>
            <person name="Kadowaki T."/>
            <person name="McGarry J.W."/>
            <person name="Darby A.C."/>
            <person name="Makepeace B.L."/>
        </authorList>
    </citation>
    <scope>NUCLEOTIDE SEQUENCE [LARGE SCALE GENOMIC DNA]</scope>
    <source>
        <strain evidence="3">UoL-UT</strain>
    </source>
</reference>
<dbReference type="FunFam" id="3.30.70.270:FF:000020">
    <property type="entry name" value="Transposon Tf2-6 polyprotein-like Protein"/>
    <property type="match status" value="1"/>
</dbReference>
<keyword evidence="4" id="KW-1185">Reference proteome</keyword>
<dbReference type="InterPro" id="IPR041577">
    <property type="entry name" value="RT_RNaseH_2"/>
</dbReference>
<dbReference type="PANTHER" id="PTHR33064">
    <property type="entry name" value="POL PROTEIN"/>
    <property type="match status" value="1"/>
</dbReference>
<evidence type="ECO:0000256" key="1">
    <source>
        <dbReference type="ARBA" id="ARBA00012493"/>
    </source>
</evidence>
<sequence length="146" mass="16276">EGISPSPARVKAIIEFPTPLTPRQVQQFNGLANYFRPHLPNLASVSKPLYESASCKEGHKWTDAQQEAFEKVKQMLTTAPVLAPFEPSLPKRIYTDASAIGTGGILTQVYPNATERVVLYYSHTCTDAESKYDSYKLEAMALHRFV</sequence>
<gene>
    <name evidence="3" type="ORF">B4U80_14834</name>
</gene>
<dbReference type="InterPro" id="IPR043502">
    <property type="entry name" value="DNA/RNA_pol_sf"/>
</dbReference>
<feature type="non-terminal residue" evidence="3">
    <location>
        <position position="146"/>
    </location>
</feature>
<dbReference type="AlphaFoldDB" id="A0A443Q8J3"/>
<dbReference type="EMBL" id="NCKV01064378">
    <property type="protein sequence ID" value="RWR99309.1"/>
    <property type="molecule type" value="Genomic_DNA"/>
</dbReference>
<dbReference type="GO" id="GO:0003964">
    <property type="term" value="F:RNA-directed DNA polymerase activity"/>
    <property type="evidence" value="ECO:0007669"/>
    <property type="project" value="UniProtKB-EC"/>
</dbReference>
<evidence type="ECO:0000313" key="3">
    <source>
        <dbReference type="EMBL" id="RWR99309.1"/>
    </source>
</evidence>
<dbReference type="EC" id="2.7.7.49" evidence="1"/>
<dbReference type="STRING" id="299467.A0A443Q8J3"/>
<dbReference type="VEuPathDB" id="VectorBase:LDEU014599"/>
<accession>A0A443Q8J3</accession>
<dbReference type="InterPro" id="IPR051320">
    <property type="entry name" value="Viral_Replic_Matur_Polypro"/>
</dbReference>
<dbReference type="OrthoDB" id="8060624at2759"/>